<name>A0A9Q5SQF5_9BACT</name>
<evidence type="ECO:0000259" key="7">
    <source>
        <dbReference type="Pfam" id="PF02687"/>
    </source>
</evidence>
<feature type="transmembrane region" description="Helical" evidence="6">
    <location>
        <begin position="21"/>
        <end position="41"/>
    </location>
</feature>
<reference evidence="10" key="1">
    <citation type="submission" date="2017-04" db="EMBL/GenBank/DDBJ databases">
        <title>Function of individual gut microbiota members based on whole genome sequencing of pure cultures obtained from chicken caecum.</title>
        <authorList>
            <person name="Medvecky M."/>
            <person name="Cejkova D."/>
            <person name="Polansky O."/>
            <person name="Karasova D."/>
            <person name="Kubasova T."/>
            <person name="Cizek A."/>
            <person name="Rychlik I."/>
        </authorList>
    </citation>
    <scope>NUCLEOTIDE SEQUENCE [LARGE SCALE GENOMIC DNA]</scope>
    <source>
        <strain evidence="10">An42</strain>
    </source>
</reference>
<accession>A0A9Q5SQF5</accession>
<comment type="caution">
    <text evidence="9">The sequence shown here is derived from an EMBL/GenBank/DDBJ whole genome shotgun (WGS) entry which is preliminary data.</text>
</comment>
<dbReference type="Pfam" id="PF12704">
    <property type="entry name" value="MacB_PCD"/>
    <property type="match status" value="1"/>
</dbReference>
<organism evidence="9 10">
    <name type="scientific">Parabacteroides johnsonii</name>
    <dbReference type="NCBI Taxonomy" id="387661"/>
    <lineage>
        <taxon>Bacteria</taxon>
        <taxon>Pseudomonadati</taxon>
        <taxon>Bacteroidota</taxon>
        <taxon>Bacteroidia</taxon>
        <taxon>Bacteroidales</taxon>
        <taxon>Tannerellaceae</taxon>
        <taxon>Parabacteroides</taxon>
    </lineage>
</organism>
<keyword evidence="3 6" id="KW-0812">Transmembrane</keyword>
<evidence type="ECO:0000256" key="6">
    <source>
        <dbReference type="SAM" id="Phobius"/>
    </source>
</evidence>
<keyword evidence="5 6" id="KW-0472">Membrane</keyword>
<evidence type="ECO:0000256" key="3">
    <source>
        <dbReference type="ARBA" id="ARBA00022692"/>
    </source>
</evidence>
<keyword evidence="4 6" id="KW-1133">Transmembrane helix</keyword>
<dbReference type="RefSeq" id="WP_021862037.1">
    <property type="nucleotide sequence ID" value="NZ_CAJLBM010000008.1"/>
</dbReference>
<dbReference type="InterPro" id="IPR003838">
    <property type="entry name" value="ABC3_permease_C"/>
</dbReference>
<comment type="subcellular location">
    <subcellularLocation>
        <location evidence="1">Cell membrane</location>
        <topology evidence="1">Multi-pass membrane protein</topology>
    </subcellularLocation>
</comment>
<dbReference type="Proteomes" id="UP000195975">
    <property type="component" value="Unassembled WGS sequence"/>
</dbReference>
<feature type="transmembrane region" description="Helical" evidence="6">
    <location>
        <begin position="381"/>
        <end position="401"/>
    </location>
</feature>
<evidence type="ECO:0000256" key="4">
    <source>
        <dbReference type="ARBA" id="ARBA00022989"/>
    </source>
</evidence>
<protein>
    <submittedName>
        <fullName evidence="9">Multidrug ABC transporter substrate-binding protein</fullName>
    </submittedName>
</protein>
<proteinExistence type="predicted"/>
<feature type="transmembrane region" description="Helical" evidence="6">
    <location>
        <begin position="284"/>
        <end position="305"/>
    </location>
</feature>
<dbReference type="PANTHER" id="PTHR30572:SF18">
    <property type="entry name" value="ABC-TYPE MACROLIDE FAMILY EXPORT SYSTEM PERMEASE COMPONENT 2"/>
    <property type="match status" value="1"/>
</dbReference>
<dbReference type="GeneID" id="93407028"/>
<evidence type="ECO:0000256" key="2">
    <source>
        <dbReference type="ARBA" id="ARBA00022475"/>
    </source>
</evidence>
<dbReference type="Pfam" id="PF02687">
    <property type="entry name" value="FtsX"/>
    <property type="match status" value="1"/>
</dbReference>
<dbReference type="EMBL" id="NFIJ01000012">
    <property type="protein sequence ID" value="OUO04574.1"/>
    <property type="molecule type" value="Genomic_DNA"/>
</dbReference>
<evidence type="ECO:0000256" key="5">
    <source>
        <dbReference type="ARBA" id="ARBA00023136"/>
    </source>
</evidence>
<evidence type="ECO:0000313" key="9">
    <source>
        <dbReference type="EMBL" id="OUO04574.1"/>
    </source>
</evidence>
<sequence length="423" mass="46494">MVKQYLKQALYMLKENRFVSVISIAGTAISIAMIMVVVLVFQVQFASFYPENNRDRMMYVDGGTEVRSDNGWNRGNMSAEAVKECFYTLQIPEAVSGYALQLKPLSIPGKRMYKGYEIKYTDPGFWQVFSFRFVSGKPFTQADFDSAIPVAVVSESVARKLYGSTEVVGKSVIIDMAAYTICGVVEDASRAADTAFASVWVPYTTDRVLLANTIKENMAGSFSVCLLARKKGDFRAIRQELDRQVERYNGMKQDNKINFMGNPISRLDVAIGSQGQAHVALKDYLLETGALLLFLLFVPALNLLGVTQSAVQKRRAEMGVRKAFGATTGTLLCQVLYENGLTTLIGGVVGCGLSLLFFSLGKDFLLESTNTALSGEMLFQPMAFGAALLFCLLLNLLSAGIPALRIARQKIVVALKDGEEFTK</sequence>
<feature type="domain" description="ABC3 transporter permease C-terminal" evidence="7">
    <location>
        <begin position="291"/>
        <end position="410"/>
    </location>
</feature>
<keyword evidence="2" id="KW-1003">Cell membrane</keyword>
<gene>
    <name evidence="9" type="ORF">B5F96_11970</name>
</gene>
<dbReference type="InterPro" id="IPR025857">
    <property type="entry name" value="MacB_PCD"/>
</dbReference>
<dbReference type="GO" id="GO:0022857">
    <property type="term" value="F:transmembrane transporter activity"/>
    <property type="evidence" value="ECO:0007669"/>
    <property type="project" value="TreeGrafter"/>
</dbReference>
<dbReference type="InterPro" id="IPR050250">
    <property type="entry name" value="Macrolide_Exporter_MacB"/>
</dbReference>
<evidence type="ECO:0000313" key="10">
    <source>
        <dbReference type="Proteomes" id="UP000195975"/>
    </source>
</evidence>
<evidence type="ECO:0000256" key="1">
    <source>
        <dbReference type="ARBA" id="ARBA00004651"/>
    </source>
</evidence>
<evidence type="ECO:0000259" key="8">
    <source>
        <dbReference type="Pfam" id="PF12704"/>
    </source>
</evidence>
<dbReference type="GO" id="GO:0005886">
    <property type="term" value="C:plasma membrane"/>
    <property type="evidence" value="ECO:0007669"/>
    <property type="project" value="UniProtKB-SubCell"/>
</dbReference>
<feature type="transmembrane region" description="Helical" evidence="6">
    <location>
        <begin position="341"/>
        <end position="361"/>
    </location>
</feature>
<dbReference type="AlphaFoldDB" id="A0A9Q5SQF5"/>
<dbReference type="PANTHER" id="PTHR30572">
    <property type="entry name" value="MEMBRANE COMPONENT OF TRANSPORTER-RELATED"/>
    <property type="match status" value="1"/>
</dbReference>
<feature type="domain" description="MacB-like periplasmic core" evidence="8">
    <location>
        <begin position="20"/>
        <end position="242"/>
    </location>
</feature>